<comment type="caution">
    <text evidence="2">The sequence shown here is derived from an EMBL/GenBank/DDBJ whole genome shotgun (WGS) entry which is preliminary data.</text>
</comment>
<accession>A0A3A1U8V6</accession>
<feature type="transmembrane region" description="Helical" evidence="1">
    <location>
        <begin position="64"/>
        <end position="86"/>
    </location>
</feature>
<feature type="transmembrane region" description="Helical" evidence="1">
    <location>
        <begin position="98"/>
        <end position="118"/>
    </location>
</feature>
<organism evidence="2 3">
    <name type="scientific">Amnibacterium setariae</name>
    <dbReference type="NCBI Taxonomy" id="2306585"/>
    <lineage>
        <taxon>Bacteria</taxon>
        <taxon>Bacillati</taxon>
        <taxon>Actinomycetota</taxon>
        <taxon>Actinomycetes</taxon>
        <taxon>Micrococcales</taxon>
        <taxon>Microbacteriaceae</taxon>
        <taxon>Amnibacterium</taxon>
    </lineage>
</organism>
<protein>
    <recommendedName>
        <fullName evidence="4">DUF1453 family protein</fullName>
    </recommendedName>
</protein>
<evidence type="ECO:0000256" key="1">
    <source>
        <dbReference type="SAM" id="Phobius"/>
    </source>
</evidence>
<feature type="transmembrane region" description="Helical" evidence="1">
    <location>
        <begin position="6"/>
        <end position="22"/>
    </location>
</feature>
<keyword evidence="1" id="KW-0472">Membrane</keyword>
<evidence type="ECO:0000313" key="3">
    <source>
        <dbReference type="Proteomes" id="UP000265742"/>
    </source>
</evidence>
<gene>
    <name evidence="2" type="ORF">D1781_04495</name>
</gene>
<proteinExistence type="predicted"/>
<evidence type="ECO:0000313" key="2">
    <source>
        <dbReference type="EMBL" id="RIX30679.1"/>
    </source>
</evidence>
<dbReference type="RefSeq" id="WP_119481040.1">
    <property type="nucleotide sequence ID" value="NZ_QXTG01000001.1"/>
</dbReference>
<sequence length="163" mass="16454">MSLQPYAIAALALVVVALLVWRQLRWTRFDAHRVLRLPIVLGALGLVQIATATTAVRIGAVDLVVLAGEVAVALGVGATMGVRTVFRASPAAPGAWEARTGAVGAALWLVLIAMRVGVSVAGPALGVHAATSTGVSLLILAAARGATALVARSRAPQAALLSA</sequence>
<evidence type="ECO:0008006" key="4">
    <source>
        <dbReference type="Google" id="ProtNLM"/>
    </source>
</evidence>
<reference evidence="3" key="1">
    <citation type="submission" date="2018-09" db="EMBL/GenBank/DDBJ databases">
        <authorList>
            <person name="Kim I."/>
        </authorList>
    </citation>
    <scope>NUCLEOTIDE SEQUENCE [LARGE SCALE GENOMIC DNA]</scope>
    <source>
        <strain evidence="3">DD4a</strain>
    </source>
</reference>
<keyword evidence="3" id="KW-1185">Reference proteome</keyword>
<dbReference type="Proteomes" id="UP000265742">
    <property type="component" value="Unassembled WGS sequence"/>
</dbReference>
<feature type="transmembrane region" description="Helical" evidence="1">
    <location>
        <begin position="124"/>
        <end position="143"/>
    </location>
</feature>
<name>A0A3A1U8V6_9MICO</name>
<dbReference type="AlphaFoldDB" id="A0A3A1U8V6"/>
<feature type="transmembrane region" description="Helical" evidence="1">
    <location>
        <begin position="34"/>
        <end position="58"/>
    </location>
</feature>
<dbReference type="EMBL" id="QXTG01000001">
    <property type="protein sequence ID" value="RIX30679.1"/>
    <property type="molecule type" value="Genomic_DNA"/>
</dbReference>
<keyword evidence="1" id="KW-0812">Transmembrane</keyword>
<keyword evidence="1" id="KW-1133">Transmembrane helix</keyword>
<dbReference type="OrthoDB" id="4878571at2"/>